<feature type="compositionally biased region" description="Basic and acidic residues" evidence="1">
    <location>
        <begin position="98"/>
        <end position="112"/>
    </location>
</feature>
<accession>B9W0T7</accession>
<proteinExistence type="predicted"/>
<evidence type="ECO:0000256" key="2">
    <source>
        <dbReference type="SAM" id="Phobius"/>
    </source>
</evidence>
<feature type="region of interest" description="Disordered" evidence="1">
    <location>
        <begin position="98"/>
        <end position="118"/>
    </location>
</feature>
<reference evidence="3" key="1">
    <citation type="journal article" date="2009" name="Plasmid">
        <title>Characterization of a cryptic plasmid pSFKW33 from Shewanella sp. 33B.</title>
        <authorList>
            <person name="Werbowy K."/>
            <person name="Cieslinski H."/>
            <person name="Kur J."/>
        </authorList>
    </citation>
    <scope>NUCLEOTIDE SEQUENCE</scope>
    <source>
        <strain evidence="3">33B</strain>
        <plasmid evidence="3">pSFKW33</plasmid>
    </source>
</reference>
<geneLocation type="plasmid" evidence="3">
    <name>pSFKW33</name>
</geneLocation>
<dbReference type="RefSeq" id="WP_012660741.1">
    <property type="nucleotide sequence ID" value="NC_012035.1"/>
</dbReference>
<organism evidence="3">
    <name type="scientific">Shewanella sp. 33B</name>
    <dbReference type="NCBI Taxonomy" id="592146"/>
    <lineage>
        <taxon>Bacteria</taxon>
        <taxon>Pseudomonadati</taxon>
        <taxon>Pseudomonadota</taxon>
        <taxon>Gammaproteobacteria</taxon>
        <taxon>Alteromonadales</taxon>
        <taxon>Shewanellaceae</taxon>
        <taxon>Shewanella</taxon>
    </lineage>
</organism>
<evidence type="ECO:0000256" key="1">
    <source>
        <dbReference type="SAM" id="MobiDB-lite"/>
    </source>
</evidence>
<dbReference type="AlphaFoldDB" id="B9W0T7"/>
<name>B9W0T7_9GAMM</name>
<feature type="transmembrane region" description="Helical" evidence="2">
    <location>
        <begin position="50"/>
        <end position="72"/>
    </location>
</feature>
<sequence length="118" mass="13163">MNWRSVLIILLMLGLVLGYFWLDSYMQTQAWASASNAKWEIKATGWSLILYAWPVAFAGLLLGGGVTSIGLVKLYSRLENVDHSNEIQTLKTDLKAAKNDAETAEQREREKLMGSATL</sequence>
<gene>
    <name evidence="3" type="primary">hp3</name>
</gene>
<dbReference type="EMBL" id="FJ626843">
    <property type="protein sequence ID" value="ACM47543.1"/>
    <property type="molecule type" value="Genomic_DNA"/>
</dbReference>
<evidence type="ECO:0000313" key="3">
    <source>
        <dbReference type="EMBL" id="ACM47543.1"/>
    </source>
</evidence>
<protein>
    <submittedName>
        <fullName evidence="3">Uncharacterized protein</fullName>
    </submittedName>
</protein>
<keyword evidence="2" id="KW-1133">Transmembrane helix</keyword>
<keyword evidence="2" id="KW-0812">Transmembrane</keyword>
<keyword evidence="3" id="KW-0614">Plasmid</keyword>
<keyword evidence="2" id="KW-0472">Membrane</keyword>